<dbReference type="InterPro" id="IPR036388">
    <property type="entry name" value="WH-like_DNA-bd_sf"/>
</dbReference>
<keyword evidence="9" id="KW-1185">Reference proteome</keyword>
<evidence type="ECO:0000256" key="5">
    <source>
        <dbReference type="PROSITE-ProRule" id="PRU00339"/>
    </source>
</evidence>
<sequence>MLLAALVAQPNQPVTPAKLIDILWESPPRSAQANLRLHIHQLRRLLGDRERITRNSIGYVLHLDPGELDVTRFTRLAEAGVGALESGDHARAVDLLTEALELWRGPAYDDLRDARWPGAAHLEEARLRAVELRAQADFALGRYGERIGELTALVEAHPTRERPRAHLMLALYRTGRQAEALEAYQDGRRVLVEELGLEPGAELTGLQAAILRGDPLLNALPQLLPAPAQLPPDIPEFVGRAEELATLNRVLNERLSRGLPAFLGLTGMGGIGKTGLAVHWAHRVAARFAGGQLYADLRGHDPTAEPLPSRQVLDRFLRALGVPGTRMPDDLEERVGLLRSVLAQRRVLMVLDNVVDSDHVRPLLPGASASAVVITSRNQLDGLAIRDGCHVLRLGPLAQDESISLLAQVAGDALRRNDSAVAQVSAGCGGLPLALRIAAARLTPRHGLSAGQLAQRMIDERGRLDELSQGELRVRTSFELTYRALDPAAATLFRRIGALNVPEFAGWTPATLLDSGGQQAGELVTQLLDAQLIENSGVDRTGQPRYRIHDLLRLYARERSLAEDSGRERAAALRRVLSCLLDLAERAHSSLYGGAYAIIHGTAPRWQLPPDTAAALLRDPLAWFAVERSALVQAVSQAAELGLDELAWDLALSCVTLFEAHSHFDDWAATHEAALAAVMRAGNGRGEAALLYSLGSLALYQQKYQEARDLLESALERFGALGDDHGYALALRNLALLHRTNGRATQAAECYERARRMLHDLGDLAAEAHTLTGLAQMAMDRGESAAALDLLQQALDMYSGIANKRGEAQARYRLGEARLKQGDYEEAHQAFSSALPLVRVLGDLIGQAYVLRGLGEAGLAMGRTESAEQDLVEALTAAQRVGEPFAEATAHFALGSLYIQGLDEDQAVNHWSRAMKLFAEIGNRPSQANVLTTMAAFLDKRGDTTGALSLRAQAQRLLSTLESAAYHAQ</sequence>
<dbReference type="InterPro" id="IPR005158">
    <property type="entry name" value="BTAD"/>
</dbReference>
<gene>
    <name evidence="8" type="ORF">Aph01nite_68440</name>
</gene>
<feature type="repeat" description="TPR" evidence="5">
    <location>
        <begin position="808"/>
        <end position="841"/>
    </location>
</feature>
<name>A0A919UP50_9ACTN</name>
<dbReference type="InterPro" id="IPR027417">
    <property type="entry name" value="P-loop_NTPase"/>
</dbReference>
<dbReference type="Gene3D" id="1.10.10.10">
    <property type="entry name" value="Winged helix-like DNA-binding domain superfamily/Winged helix DNA-binding domain"/>
    <property type="match status" value="1"/>
</dbReference>
<dbReference type="Pfam" id="PF13424">
    <property type="entry name" value="TPR_12"/>
    <property type="match status" value="2"/>
</dbReference>
<dbReference type="Pfam" id="PF00486">
    <property type="entry name" value="Trans_reg_C"/>
    <property type="match status" value="1"/>
</dbReference>
<dbReference type="Pfam" id="PF00931">
    <property type="entry name" value="NB-ARC"/>
    <property type="match status" value="1"/>
</dbReference>
<feature type="domain" description="OmpR/PhoB-type" evidence="7">
    <location>
        <begin position="1"/>
        <end position="63"/>
    </location>
</feature>
<feature type="repeat" description="TPR" evidence="5">
    <location>
        <begin position="888"/>
        <end position="921"/>
    </location>
</feature>
<evidence type="ECO:0000256" key="3">
    <source>
        <dbReference type="ARBA" id="ARBA00023125"/>
    </source>
</evidence>
<dbReference type="Gene3D" id="3.40.50.300">
    <property type="entry name" value="P-loop containing nucleotide triphosphate hydrolases"/>
    <property type="match status" value="1"/>
</dbReference>
<evidence type="ECO:0000256" key="2">
    <source>
        <dbReference type="ARBA" id="ARBA00023015"/>
    </source>
</evidence>
<evidence type="ECO:0000256" key="1">
    <source>
        <dbReference type="ARBA" id="ARBA00005820"/>
    </source>
</evidence>
<organism evidence="8 9">
    <name type="scientific">Acrocarpospora phusangensis</name>
    <dbReference type="NCBI Taxonomy" id="1070424"/>
    <lineage>
        <taxon>Bacteria</taxon>
        <taxon>Bacillati</taxon>
        <taxon>Actinomycetota</taxon>
        <taxon>Actinomycetes</taxon>
        <taxon>Streptosporangiales</taxon>
        <taxon>Streptosporangiaceae</taxon>
        <taxon>Acrocarpospora</taxon>
    </lineage>
</organism>
<dbReference type="PROSITE" id="PS51755">
    <property type="entry name" value="OMPR_PHOB"/>
    <property type="match status" value="1"/>
</dbReference>
<comment type="caution">
    <text evidence="8">The sequence shown here is derived from an EMBL/GenBank/DDBJ whole genome shotgun (WGS) entry which is preliminary data.</text>
</comment>
<dbReference type="InterPro" id="IPR011990">
    <property type="entry name" value="TPR-like_helical_dom_sf"/>
</dbReference>
<dbReference type="AlphaFoldDB" id="A0A919UP50"/>
<protein>
    <submittedName>
        <fullName evidence="8">SARP family transcriptional regulator</fullName>
    </submittedName>
</protein>
<dbReference type="PANTHER" id="PTHR35807">
    <property type="entry name" value="TRANSCRIPTIONAL REGULATOR REDD-RELATED"/>
    <property type="match status" value="1"/>
</dbReference>
<dbReference type="PRINTS" id="PR00364">
    <property type="entry name" value="DISEASERSIST"/>
</dbReference>
<dbReference type="InterPro" id="IPR051677">
    <property type="entry name" value="AfsR-DnrI-RedD_regulator"/>
</dbReference>
<dbReference type="GO" id="GO:0006355">
    <property type="term" value="P:regulation of DNA-templated transcription"/>
    <property type="evidence" value="ECO:0007669"/>
    <property type="project" value="InterPro"/>
</dbReference>
<keyword evidence="4" id="KW-0804">Transcription</keyword>
<proteinExistence type="inferred from homology"/>
<reference evidence="8" key="1">
    <citation type="submission" date="2021-01" db="EMBL/GenBank/DDBJ databases">
        <title>Whole genome shotgun sequence of Acrocarpospora phusangensis NBRC 108782.</title>
        <authorList>
            <person name="Komaki H."/>
            <person name="Tamura T."/>
        </authorList>
    </citation>
    <scope>NUCLEOTIDE SEQUENCE</scope>
    <source>
        <strain evidence="8">NBRC 108782</strain>
    </source>
</reference>
<dbReference type="InterPro" id="IPR001867">
    <property type="entry name" value="OmpR/PhoB-type_DNA-bd"/>
</dbReference>
<dbReference type="GO" id="GO:0003677">
    <property type="term" value="F:DNA binding"/>
    <property type="evidence" value="ECO:0007669"/>
    <property type="project" value="UniProtKB-UniRule"/>
</dbReference>
<feature type="DNA-binding region" description="OmpR/PhoB-type" evidence="6">
    <location>
        <begin position="1"/>
        <end position="63"/>
    </location>
</feature>
<comment type="similarity">
    <text evidence="1">Belongs to the AfsR/DnrI/RedD regulatory family.</text>
</comment>
<dbReference type="CDD" id="cd15831">
    <property type="entry name" value="BTAD"/>
    <property type="match status" value="1"/>
</dbReference>
<dbReference type="SUPFAM" id="SSF52540">
    <property type="entry name" value="P-loop containing nucleoside triphosphate hydrolases"/>
    <property type="match status" value="1"/>
</dbReference>
<dbReference type="Pfam" id="PF03704">
    <property type="entry name" value="BTAD"/>
    <property type="match status" value="1"/>
</dbReference>
<dbReference type="InterPro" id="IPR016032">
    <property type="entry name" value="Sig_transdc_resp-reg_C-effctor"/>
</dbReference>
<keyword evidence="2" id="KW-0805">Transcription regulation</keyword>
<dbReference type="EMBL" id="BOOA01000084">
    <property type="protein sequence ID" value="GIH28534.1"/>
    <property type="molecule type" value="Genomic_DNA"/>
</dbReference>
<dbReference type="PROSITE" id="PS50293">
    <property type="entry name" value="TPR_REGION"/>
    <property type="match status" value="1"/>
</dbReference>
<dbReference type="GO" id="GO:0000160">
    <property type="term" value="P:phosphorelay signal transduction system"/>
    <property type="evidence" value="ECO:0007669"/>
    <property type="project" value="InterPro"/>
</dbReference>
<dbReference type="Gene3D" id="1.25.40.10">
    <property type="entry name" value="Tetratricopeptide repeat domain"/>
    <property type="match status" value="3"/>
</dbReference>
<keyword evidence="5" id="KW-0802">TPR repeat</keyword>
<dbReference type="Proteomes" id="UP000640052">
    <property type="component" value="Unassembled WGS sequence"/>
</dbReference>
<dbReference type="SUPFAM" id="SSF48452">
    <property type="entry name" value="TPR-like"/>
    <property type="match status" value="3"/>
</dbReference>
<dbReference type="GO" id="GO:0043531">
    <property type="term" value="F:ADP binding"/>
    <property type="evidence" value="ECO:0007669"/>
    <property type="project" value="InterPro"/>
</dbReference>
<keyword evidence="3 6" id="KW-0238">DNA-binding</keyword>
<dbReference type="PANTHER" id="PTHR35807:SF1">
    <property type="entry name" value="TRANSCRIPTIONAL REGULATOR REDD"/>
    <property type="match status" value="1"/>
</dbReference>
<dbReference type="SUPFAM" id="SSF46894">
    <property type="entry name" value="C-terminal effector domain of the bipartite response regulators"/>
    <property type="match status" value="1"/>
</dbReference>
<evidence type="ECO:0000259" key="7">
    <source>
        <dbReference type="PROSITE" id="PS51755"/>
    </source>
</evidence>
<evidence type="ECO:0000256" key="6">
    <source>
        <dbReference type="PROSITE-ProRule" id="PRU01091"/>
    </source>
</evidence>
<evidence type="ECO:0000313" key="8">
    <source>
        <dbReference type="EMBL" id="GIH28534.1"/>
    </source>
</evidence>
<dbReference type="PROSITE" id="PS50005">
    <property type="entry name" value="TPR"/>
    <property type="match status" value="2"/>
</dbReference>
<dbReference type="SMART" id="SM01043">
    <property type="entry name" value="BTAD"/>
    <property type="match status" value="1"/>
</dbReference>
<evidence type="ECO:0000313" key="9">
    <source>
        <dbReference type="Proteomes" id="UP000640052"/>
    </source>
</evidence>
<dbReference type="InterPro" id="IPR019734">
    <property type="entry name" value="TPR_rpt"/>
</dbReference>
<dbReference type="SMART" id="SM00028">
    <property type="entry name" value="TPR"/>
    <property type="match status" value="7"/>
</dbReference>
<evidence type="ECO:0000256" key="4">
    <source>
        <dbReference type="ARBA" id="ARBA00023163"/>
    </source>
</evidence>
<accession>A0A919UP50</accession>
<dbReference type="InterPro" id="IPR002182">
    <property type="entry name" value="NB-ARC"/>
</dbReference>